<dbReference type="PANTHER" id="PTHR47186:SF3">
    <property type="entry name" value="OS09G0267800 PROTEIN"/>
    <property type="match status" value="1"/>
</dbReference>
<comment type="caution">
    <text evidence="1">The sequence shown here is derived from an EMBL/GenBank/DDBJ whole genome shotgun (WGS) entry which is preliminary data.</text>
</comment>
<dbReference type="AlphaFoldDB" id="A0A9R1XUK5"/>
<dbReference type="Proteomes" id="UP000235145">
    <property type="component" value="Unassembled WGS sequence"/>
</dbReference>
<evidence type="ECO:0000313" key="1">
    <source>
        <dbReference type="EMBL" id="KAJ0219797.1"/>
    </source>
</evidence>
<accession>A0A9R1XUK5</accession>
<gene>
    <name evidence="1" type="ORF">LSAT_V11C200051860</name>
</gene>
<organism evidence="1 2">
    <name type="scientific">Lactuca sativa</name>
    <name type="common">Garden lettuce</name>
    <dbReference type="NCBI Taxonomy" id="4236"/>
    <lineage>
        <taxon>Eukaryota</taxon>
        <taxon>Viridiplantae</taxon>
        <taxon>Streptophyta</taxon>
        <taxon>Embryophyta</taxon>
        <taxon>Tracheophyta</taxon>
        <taxon>Spermatophyta</taxon>
        <taxon>Magnoliopsida</taxon>
        <taxon>eudicotyledons</taxon>
        <taxon>Gunneridae</taxon>
        <taxon>Pentapetalae</taxon>
        <taxon>asterids</taxon>
        <taxon>campanulids</taxon>
        <taxon>Asterales</taxon>
        <taxon>Asteraceae</taxon>
        <taxon>Cichorioideae</taxon>
        <taxon>Cichorieae</taxon>
        <taxon>Lactucinae</taxon>
        <taxon>Lactuca</taxon>
    </lineage>
</organism>
<evidence type="ECO:0000313" key="2">
    <source>
        <dbReference type="Proteomes" id="UP000235145"/>
    </source>
</evidence>
<dbReference type="PANTHER" id="PTHR47186">
    <property type="entry name" value="LEUCINE-RICH REPEAT-CONTAINING PROTEIN 57"/>
    <property type="match status" value="1"/>
</dbReference>
<reference evidence="1 2" key="1">
    <citation type="journal article" date="2017" name="Nat. Commun.">
        <title>Genome assembly with in vitro proximity ligation data and whole-genome triplication in lettuce.</title>
        <authorList>
            <person name="Reyes-Chin-Wo S."/>
            <person name="Wang Z."/>
            <person name="Yang X."/>
            <person name="Kozik A."/>
            <person name="Arikit S."/>
            <person name="Song C."/>
            <person name="Xia L."/>
            <person name="Froenicke L."/>
            <person name="Lavelle D.O."/>
            <person name="Truco M.J."/>
            <person name="Xia R."/>
            <person name="Zhu S."/>
            <person name="Xu C."/>
            <person name="Xu H."/>
            <person name="Xu X."/>
            <person name="Cox K."/>
            <person name="Korf I."/>
            <person name="Meyers B.C."/>
            <person name="Michelmore R.W."/>
        </authorList>
    </citation>
    <scope>NUCLEOTIDE SEQUENCE [LARGE SCALE GENOMIC DNA]</scope>
    <source>
        <strain evidence="2">cv. Salinas</strain>
        <tissue evidence="1">Seedlings</tissue>
    </source>
</reference>
<name>A0A9R1XUK5_LACSA</name>
<keyword evidence="2" id="KW-1185">Reference proteome</keyword>
<proteinExistence type="predicted"/>
<sequence length="135" mass="15353">MKYPLLPKSLECSTKLRTLILHKCLLMFDCSAIGEILNLEVLNFANCGIRKLPSKIGNLKKLKLLDLIGCVNLRIDDGVLNNLVNLEELYMRADDEKAIRFIDSNHAELTELSKHLSALEVEFFENSGIPKNMFF</sequence>
<dbReference type="Gene3D" id="3.80.10.10">
    <property type="entry name" value="Ribonuclease Inhibitor"/>
    <property type="match status" value="1"/>
</dbReference>
<dbReference type="SUPFAM" id="SSF52058">
    <property type="entry name" value="L domain-like"/>
    <property type="match status" value="1"/>
</dbReference>
<protein>
    <submittedName>
        <fullName evidence="1">Uncharacterized protein</fullName>
    </submittedName>
</protein>
<dbReference type="InterPro" id="IPR032675">
    <property type="entry name" value="LRR_dom_sf"/>
</dbReference>
<dbReference type="EMBL" id="NBSK02000002">
    <property type="protein sequence ID" value="KAJ0219797.1"/>
    <property type="molecule type" value="Genomic_DNA"/>
</dbReference>